<reference evidence="1" key="1">
    <citation type="submission" date="2017-08" db="EMBL/GenBank/DDBJ databases">
        <authorList>
            <person name="Imhoff J.F."/>
            <person name="Rahn T."/>
            <person name="Kuenzel S."/>
            <person name="Neulinger S.C."/>
        </authorList>
    </citation>
    <scope>NUCLEOTIDE SEQUENCE</scope>
    <source>
        <strain evidence="1">DSM 9154</strain>
    </source>
</reference>
<evidence type="ECO:0000313" key="1">
    <source>
        <dbReference type="EMBL" id="MBK1696267.1"/>
    </source>
</evidence>
<sequence length="154" mass="17392">MIGHTKIAKERSLQMAKVSEAARLYISAERVWETIGRFESIDSWHPSVLGIEMSGSEHQPERRLELGDPEKLVDRLESHDDAAMSYRYSYRGGPLPLSEMTAELRVKPDDAASCTIEWSADLSPDGDTEQDQAVAELQNFFRRGLEHLRFTLAG</sequence>
<protein>
    <submittedName>
        <fullName evidence="1">SRPBCC family protein</fullName>
    </submittedName>
</protein>
<organism evidence="1 2">
    <name type="scientific">Rhodovibrio salinarum</name>
    <dbReference type="NCBI Taxonomy" id="1087"/>
    <lineage>
        <taxon>Bacteria</taxon>
        <taxon>Pseudomonadati</taxon>
        <taxon>Pseudomonadota</taxon>
        <taxon>Alphaproteobacteria</taxon>
        <taxon>Rhodospirillales</taxon>
        <taxon>Rhodovibrionaceae</taxon>
        <taxon>Rhodovibrio</taxon>
    </lineage>
</organism>
<dbReference type="PANTHER" id="PTHR39332:SF7">
    <property type="entry name" value="SRPBCC FAMILY PROTEIN"/>
    <property type="match status" value="1"/>
</dbReference>
<reference evidence="1" key="2">
    <citation type="journal article" date="2020" name="Microorganisms">
        <title>Osmotic Adaptation and Compatible Solute Biosynthesis of Phototrophic Bacteria as Revealed from Genome Analyses.</title>
        <authorList>
            <person name="Imhoff J.F."/>
            <person name="Rahn T."/>
            <person name="Kunzel S."/>
            <person name="Keller A."/>
            <person name="Neulinger S.C."/>
        </authorList>
    </citation>
    <scope>NUCLEOTIDE SEQUENCE</scope>
    <source>
        <strain evidence="1">DSM 9154</strain>
    </source>
</reference>
<dbReference type="InterPro" id="IPR023393">
    <property type="entry name" value="START-like_dom_sf"/>
</dbReference>
<dbReference type="PANTHER" id="PTHR39332">
    <property type="entry name" value="BLL4707 PROTEIN"/>
    <property type="match status" value="1"/>
</dbReference>
<dbReference type="InterPro" id="IPR019587">
    <property type="entry name" value="Polyketide_cyclase/dehydratase"/>
</dbReference>
<accession>A0A934UYP4</accession>
<keyword evidence="2" id="KW-1185">Reference proteome</keyword>
<gene>
    <name evidence="1" type="ORF">CKO21_03305</name>
</gene>
<comment type="caution">
    <text evidence="1">The sequence shown here is derived from an EMBL/GenBank/DDBJ whole genome shotgun (WGS) entry which is preliminary data.</text>
</comment>
<evidence type="ECO:0000313" key="2">
    <source>
        <dbReference type="Proteomes" id="UP000778970"/>
    </source>
</evidence>
<dbReference type="RefSeq" id="WP_027287840.1">
    <property type="nucleotide sequence ID" value="NZ_NRRE01000013.1"/>
</dbReference>
<dbReference type="Gene3D" id="3.30.530.20">
    <property type="match status" value="1"/>
</dbReference>
<dbReference type="AlphaFoldDB" id="A0A934UYP4"/>
<dbReference type="Pfam" id="PF10604">
    <property type="entry name" value="Polyketide_cyc2"/>
    <property type="match status" value="1"/>
</dbReference>
<dbReference type="CDD" id="cd07821">
    <property type="entry name" value="PYR_PYL_RCAR_like"/>
    <property type="match status" value="1"/>
</dbReference>
<dbReference type="SUPFAM" id="SSF55961">
    <property type="entry name" value="Bet v1-like"/>
    <property type="match status" value="1"/>
</dbReference>
<proteinExistence type="predicted"/>
<dbReference type="Proteomes" id="UP000778970">
    <property type="component" value="Unassembled WGS sequence"/>
</dbReference>
<dbReference type="EMBL" id="NRRE01000013">
    <property type="protein sequence ID" value="MBK1696267.1"/>
    <property type="molecule type" value="Genomic_DNA"/>
</dbReference>
<name>A0A934UYP4_9PROT</name>